<dbReference type="InterPro" id="IPR033480">
    <property type="entry name" value="sCache_2"/>
</dbReference>
<dbReference type="PANTHER" id="PTHR43531:SF11">
    <property type="entry name" value="METHYL-ACCEPTING CHEMOTAXIS PROTEIN 3"/>
    <property type="match status" value="1"/>
</dbReference>
<feature type="coiled-coil region" evidence="9">
    <location>
        <begin position="557"/>
        <end position="591"/>
    </location>
</feature>
<dbReference type="InterPro" id="IPR003660">
    <property type="entry name" value="HAMP_dom"/>
</dbReference>
<evidence type="ECO:0000256" key="8">
    <source>
        <dbReference type="PROSITE-ProRule" id="PRU00284"/>
    </source>
</evidence>
<evidence type="ECO:0000256" key="10">
    <source>
        <dbReference type="SAM" id="Phobius"/>
    </source>
</evidence>
<reference evidence="13 14" key="1">
    <citation type="submission" date="2018-04" db="EMBL/GenBank/DDBJ databases">
        <title>Genomic Encyclopedia of Archaeal and Bacterial Type Strains, Phase II (KMG-II): from individual species to whole genera.</title>
        <authorList>
            <person name="Goeker M."/>
        </authorList>
    </citation>
    <scope>NUCLEOTIDE SEQUENCE [LARGE SCALE GENOMIC DNA]</scope>
    <source>
        <strain evidence="13 14">DSM 29329</strain>
    </source>
</reference>
<sequence length="604" mass="65406">MLRLGIAWRIYLVVVLALGCMGFSAWKSVSLMERNTYMLREVHLRDLVDLAISKLRDLDEQVAAGDVTLAEAQAEGVEFLRTLNYDNGNYLFASDYEGNIVAHPRDDRMGSNTWDLTDPNGVMIYQELIATAQTPEGGAVYYSSRRAGDDGAELTLPKISFTYGFAPWGWMIATGSYVEDIDAMAAEMRDDMLTYLLVGFGVMALGGGVIAYSVIRPINRLNARMKGLSQGDLASKIPYVKGRSETSQMARSMVVFRDDLQRKKELEEAENEARARRDAEQEEQQAVVLAIGEGLSGLSEGDLRRTLDSPFPAQFEPLRQNFNTTVTNLREIMKVLLENADEIQSRAGEMSSSSEDLARRTETQAATLEETAAALDEITSSVGKAASDASEVERVVQQTRTDAEDNSSIVRQAVVAMSEIRASSESISKITGVIDDIAFQTNLLALNAGVEAARAGTAGRGFAVVADEVRQLALGSSEAAREIKQLIGASSKHVESGVELVNSAGEALAGIVEQVAHVATLVSGIAESARDQSSGISEINTSVVHLDQVTQQNAAMVEEASAAIMTLTGEVDSLRRQISRFRVDVNSATERLGAWKPDLDRAAG</sequence>
<dbReference type="InterPro" id="IPR004090">
    <property type="entry name" value="Chemotax_Me-accpt_rcpt"/>
</dbReference>
<keyword evidence="9" id="KW-0175">Coiled coil</keyword>
<comment type="similarity">
    <text evidence="7">Belongs to the methyl-accepting chemotaxis (MCP) protein family.</text>
</comment>
<proteinExistence type="inferred from homology"/>
<dbReference type="PROSITE" id="PS50111">
    <property type="entry name" value="CHEMOTAXIS_TRANSDUC_2"/>
    <property type="match status" value="1"/>
</dbReference>
<keyword evidence="14" id="KW-1185">Reference proteome</keyword>
<dbReference type="PROSITE" id="PS50885">
    <property type="entry name" value="HAMP"/>
    <property type="match status" value="2"/>
</dbReference>
<dbReference type="GO" id="GO:0004888">
    <property type="term" value="F:transmembrane signaling receptor activity"/>
    <property type="evidence" value="ECO:0007669"/>
    <property type="project" value="InterPro"/>
</dbReference>
<dbReference type="SMART" id="SM00304">
    <property type="entry name" value="HAMP"/>
    <property type="match status" value="2"/>
</dbReference>
<evidence type="ECO:0000256" key="6">
    <source>
        <dbReference type="ARBA" id="ARBA00023136"/>
    </source>
</evidence>
<dbReference type="CDD" id="cd18774">
    <property type="entry name" value="PDC2_HK_sensor"/>
    <property type="match status" value="1"/>
</dbReference>
<dbReference type="RefSeq" id="WP_107976636.1">
    <property type="nucleotide sequence ID" value="NZ_BMEZ01000010.1"/>
</dbReference>
<dbReference type="Pfam" id="PF17200">
    <property type="entry name" value="sCache_2"/>
    <property type="match status" value="1"/>
</dbReference>
<protein>
    <submittedName>
        <fullName evidence="13">Methyl-accepting chemotaxis sensory transducer with Cache sensor</fullName>
    </submittedName>
</protein>
<dbReference type="Gene3D" id="1.10.8.500">
    <property type="entry name" value="HAMP domain in histidine kinase"/>
    <property type="match status" value="1"/>
</dbReference>
<comment type="subcellular location">
    <subcellularLocation>
        <location evidence="1">Cell membrane</location>
        <topology evidence="1">Multi-pass membrane protein</topology>
    </subcellularLocation>
</comment>
<feature type="transmembrane region" description="Helical" evidence="10">
    <location>
        <begin position="6"/>
        <end position="26"/>
    </location>
</feature>
<dbReference type="GO" id="GO:0005886">
    <property type="term" value="C:plasma membrane"/>
    <property type="evidence" value="ECO:0007669"/>
    <property type="project" value="UniProtKB-SubCell"/>
</dbReference>
<evidence type="ECO:0000256" key="1">
    <source>
        <dbReference type="ARBA" id="ARBA00004651"/>
    </source>
</evidence>
<gene>
    <name evidence="13" type="ORF">C8N44_11336</name>
</gene>
<organism evidence="13 14">
    <name type="scientific">Allosediminivita pacifica</name>
    <dbReference type="NCBI Taxonomy" id="1267769"/>
    <lineage>
        <taxon>Bacteria</taxon>
        <taxon>Pseudomonadati</taxon>
        <taxon>Pseudomonadota</taxon>
        <taxon>Alphaproteobacteria</taxon>
        <taxon>Rhodobacterales</taxon>
        <taxon>Paracoccaceae</taxon>
        <taxon>Allosediminivita</taxon>
    </lineage>
</organism>
<dbReference type="CDD" id="cd06225">
    <property type="entry name" value="HAMP"/>
    <property type="match status" value="1"/>
</dbReference>
<dbReference type="InterPro" id="IPR004089">
    <property type="entry name" value="MCPsignal_dom"/>
</dbReference>
<evidence type="ECO:0000256" key="9">
    <source>
        <dbReference type="SAM" id="Coils"/>
    </source>
</evidence>
<feature type="domain" description="HAMP" evidence="12">
    <location>
        <begin position="282"/>
        <end position="334"/>
    </location>
</feature>
<dbReference type="FunFam" id="1.10.287.950:FF:000001">
    <property type="entry name" value="Methyl-accepting chemotaxis sensory transducer"/>
    <property type="match status" value="1"/>
</dbReference>
<dbReference type="PRINTS" id="PR00260">
    <property type="entry name" value="CHEMTRNSDUCR"/>
</dbReference>
<dbReference type="Pfam" id="PF00672">
    <property type="entry name" value="HAMP"/>
    <property type="match status" value="1"/>
</dbReference>
<dbReference type="EMBL" id="QBKN01000013">
    <property type="protein sequence ID" value="PTX47152.1"/>
    <property type="molecule type" value="Genomic_DNA"/>
</dbReference>
<dbReference type="Gene3D" id="1.10.287.950">
    <property type="entry name" value="Methyl-accepting chemotaxis protein"/>
    <property type="match status" value="1"/>
</dbReference>
<evidence type="ECO:0000256" key="3">
    <source>
        <dbReference type="ARBA" id="ARBA00022500"/>
    </source>
</evidence>
<feature type="coiled-coil region" evidence="9">
    <location>
        <begin position="257"/>
        <end position="286"/>
    </location>
</feature>
<evidence type="ECO:0000256" key="5">
    <source>
        <dbReference type="ARBA" id="ARBA00022989"/>
    </source>
</evidence>
<accession>A0A2T6ATK8</accession>
<dbReference type="SUPFAM" id="SSF158472">
    <property type="entry name" value="HAMP domain-like"/>
    <property type="match status" value="1"/>
</dbReference>
<dbReference type="Pfam" id="PF00015">
    <property type="entry name" value="MCPsignal"/>
    <property type="match status" value="1"/>
</dbReference>
<comment type="caution">
    <text evidence="13">The sequence shown here is derived from an EMBL/GenBank/DDBJ whole genome shotgun (WGS) entry which is preliminary data.</text>
</comment>
<evidence type="ECO:0000313" key="13">
    <source>
        <dbReference type="EMBL" id="PTX47152.1"/>
    </source>
</evidence>
<feature type="transmembrane region" description="Helical" evidence="10">
    <location>
        <begin position="193"/>
        <end position="215"/>
    </location>
</feature>
<dbReference type="CDD" id="cd11386">
    <property type="entry name" value="MCP_signal"/>
    <property type="match status" value="1"/>
</dbReference>
<dbReference type="SMART" id="SM01049">
    <property type="entry name" value="Cache_2"/>
    <property type="match status" value="1"/>
</dbReference>
<feature type="coiled-coil region" evidence="9">
    <location>
        <begin position="326"/>
        <end position="378"/>
    </location>
</feature>
<dbReference type="SUPFAM" id="SSF58104">
    <property type="entry name" value="Methyl-accepting chemotaxis protein (MCP) signaling domain"/>
    <property type="match status" value="1"/>
</dbReference>
<dbReference type="InterPro" id="IPR051310">
    <property type="entry name" value="MCP_chemotaxis"/>
</dbReference>
<evidence type="ECO:0000256" key="7">
    <source>
        <dbReference type="ARBA" id="ARBA00029447"/>
    </source>
</evidence>
<dbReference type="GO" id="GO:0006935">
    <property type="term" value="P:chemotaxis"/>
    <property type="evidence" value="ECO:0007669"/>
    <property type="project" value="UniProtKB-KW"/>
</dbReference>
<feature type="domain" description="HAMP" evidence="12">
    <location>
        <begin position="212"/>
        <end position="265"/>
    </location>
</feature>
<keyword evidence="8" id="KW-0807">Transducer</keyword>
<dbReference type="Proteomes" id="UP000244069">
    <property type="component" value="Unassembled WGS sequence"/>
</dbReference>
<evidence type="ECO:0000259" key="11">
    <source>
        <dbReference type="PROSITE" id="PS50111"/>
    </source>
</evidence>
<dbReference type="PANTHER" id="PTHR43531">
    <property type="entry name" value="PROTEIN ICFG"/>
    <property type="match status" value="1"/>
</dbReference>
<evidence type="ECO:0000256" key="4">
    <source>
        <dbReference type="ARBA" id="ARBA00022692"/>
    </source>
</evidence>
<dbReference type="GO" id="GO:0007165">
    <property type="term" value="P:signal transduction"/>
    <property type="evidence" value="ECO:0007669"/>
    <property type="project" value="UniProtKB-KW"/>
</dbReference>
<keyword evidence="6 10" id="KW-0472">Membrane</keyword>
<name>A0A2T6ATK8_9RHOB</name>
<dbReference type="SMART" id="SM00283">
    <property type="entry name" value="MA"/>
    <property type="match status" value="1"/>
</dbReference>
<keyword evidence="4 10" id="KW-0812">Transmembrane</keyword>
<evidence type="ECO:0000313" key="14">
    <source>
        <dbReference type="Proteomes" id="UP000244069"/>
    </source>
</evidence>
<evidence type="ECO:0000259" key="12">
    <source>
        <dbReference type="PROSITE" id="PS50885"/>
    </source>
</evidence>
<dbReference type="OrthoDB" id="354287at2"/>
<dbReference type="Gene3D" id="3.30.450.20">
    <property type="entry name" value="PAS domain"/>
    <property type="match status" value="1"/>
</dbReference>
<keyword evidence="2" id="KW-1003">Cell membrane</keyword>
<dbReference type="PROSITE" id="PS51257">
    <property type="entry name" value="PROKAR_LIPOPROTEIN"/>
    <property type="match status" value="1"/>
</dbReference>
<dbReference type="AlphaFoldDB" id="A0A2T6ATK8"/>
<evidence type="ECO:0000256" key="2">
    <source>
        <dbReference type="ARBA" id="ARBA00022475"/>
    </source>
</evidence>
<keyword evidence="5 10" id="KW-1133">Transmembrane helix</keyword>
<feature type="domain" description="Methyl-accepting transducer" evidence="11">
    <location>
        <begin position="339"/>
        <end position="568"/>
    </location>
</feature>
<keyword evidence="3" id="KW-0145">Chemotaxis</keyword>